<dbReference type="EMBL" id="JBHTBF010000003">
    <property type="protein sequence ID" value="MFC7318704.1"/>
    <property type="molecule type" value="Genomic_DNA"/>
</dbReference>
<keyword evidence="1" id="KW-1133">Transmembrane helix</keyword>
<dbReference type="GeneID" id="79317107"/>
<keyword evidence="1" id="KW-0472">Membrane</keyword>
<name>A0ABD6ADQ7_9EURY</name>
<keyword evidence="3" id="KW-1185">Reference proteome</keyword>
<evidence type="ECO:0008006" key="4">
    <source>
        <dbReference type="Google" id="ProtNLM"/>
    </source>
</evidence>
<evidence type="ECO:0000313" key="3">
    <source>
        <dbReference type="Proteomes" id="UP001596547"/>
    </source>
</evidence>
<gene>
    <name evidence="2" type="ORF">ACFQPE_18165</name>
</gene>
<evidence type="ECO:0000313" key="2">
    <source>
        <dbReference type="EMBL" id="MFC7318704.1"/>
    </source>
</evidence>
<dbReference type="Proteomes" id="UP001596547">
    <property type="component" value="Unassembled WGS sequence"/>
</dbReference>
<organism evidence="2 3">
    <name type="scientific">Halomarina halobia</name>
    <dbReference type="NCBI Taxonomy" id="3033386"/>
    <lineage>
        <taxon>Archaea</taxon>
        <taxon>Methanobacteriati</taxon>
        <taxon>Methanobacteriota</taxon>
        <taxon>Stenosarchaea group</taxon>
        <taxon>Halobacteria</taxon>
        <taxon>Halobacteriales</taxon>
        <taxon>Natronomonadaceae</taxon>
        <taxon>Halomarina</taxon>
    </lineage>
</organism>
<comment type="caution">
    <text evidence="2">The sequence shown here is derived from an EMBL/GenBank/DDBJ whole genome shotgun (WGS) entry which is preliminary data.</text>
</comment>
<accession>A0ABD6ADQ7</accession>
<dbReference type="AlphaFoldDB" id="A0ABD6ADQ7"/>
<sequence>MSDERRGPVEQFLEAERQFHELMPVKDSYSKLFFRTILWFVLFSTVYLVLTGL</sequence>
<keyword evidence="1" id="KW-0812">Transmembrane</keyword>
<protein>
    <recommendedName>
        <fullName evidence="4">DUF485 domain-containing protein</fullName>
    </recommendedName>
</protein>
<dbReference type="RefSeq" id="WP_276306458.1">
    <property type="nucleotide sequence ID" value="NZ_CP119993.1"/>
</dbReference>
<evidence type="ECO:0000256" key="1">
    <source>
        <dbReference type="SAM" id="Phobius"/>
    </source>
</evidence>
<proteinExistence type="predicted"/>
<feature type="transmembrane region" description="Helical" evidence="1">
    <location>
        <begin position="32"/>
        <end position="50"/>
    </location>
</feature>
<reference evidence="2 3" key="1">
    <citation type="journal article" date="2019" name="Int. J. Syst. Evol. Microbiol.">
        <title>The Global Catalogue of Microorganisms (GCM) 10K type strain sequencing project: providing services to taxonomists for standard genome sequencing and annotation.</title>
        <authorList>
            <consortium name="The Broad Institute Genomics Platform"/>
            <consortium name="The Broad Institute Genome Sequencing Center for Infectious Disease"/>
            <person name="Wu L."/>
            <person name="Ma J."/>
        </authorList>
    </citation>
    <scope>NUCLEOTIDE SEQUENCE [LARGE SCALE GENOMIC DNA]</scope>
    <source>
        <strain evidence="2 3">PSR21</strain>
    </source>
</reference>